<sequence length="141" mass="15588">MRLAAPRAHIDGPEANGRARSFAFGEQIDTRIIRSSAFQGGTTITEGKVAGYAAKYATKGTEATIGTLDHRLKRITDLWFKSVPEHAARMIRTAWALGARDDLKHLNLRNWAHMLGFRGHFSTKTRAYSTTLGSTRCTNSP</sequence>
<gene>
    <name evidence="1" type="ORF">GCM10014713_63390</name>
</gene>
<accession>A0A918HIJ9</accession>
<organism evidence="1 2">
    <name type="scientific">Streptomyces purpureus</name>
    <dbReference type="NCBI Taxonomy" id="1951"/>
    <lineage>
        <taxon>Bacteria</taxon>
        <taxon>Bacillati</taxon>
        <taxon>Actinomycetota</taxon>
        <taxon>Actinomycetes</taxon>
        <taxon>Kitasatosporales</taxon>
        <taxon>Streptomycetaceae</taxon>
        <taxon>Streptomyces</taxon>
    </lineage>
</organism>
<comment type="caution">
    <text evidence="1">The sequence shown here is derived from an EMBL/GenBank/DDBJ whole genome shotgun (WGS) entry which is preliminary data.</text>
</comment>
<name>A0A918HIJ9_9ACTN</name>
<reference evidence="1" key="2">
    <citation type="submission" date="2020-09" db="EMBL/GenBank/DDBJ databases">
        <authorList>
            <person name="Sun Q."/>
            <person name="Ohkuma M."/>
        </authorList>
    </citation>
    <scope>NUCLEOTIDE SEQUENCE</scope>
    <source>
        <strain evidence="1">JCM 3172</strain>
    </source>
</reference>
<dbReference type="InterPro" id="IPR046828">
    <property type="entry name" value="RepSA"/>
</dbReference>
<keyword evidence="2" id="KW-1185">Reference proteome</keyword>
<dbReference type="EMBL" id="BMQQ01000038">
    <property type="protein sequence ID" value="GGT61232.1"/>
    <property type="molecule type" value="Genomic_DNA"/>
</dbReference>
<evidence type="ECO:0000313" key="1">
    <source>
        <dbReference type="EMBL" id="GGT61232.1"/>
    </source>
</evidence>
<reference evidence="1" key="1">
    <citation type="journal article" date="2014" name="Int. J. Syst. Evol. Microbiol.">
        <title>Complete genome sequence of Corynebacterium casei LMG S-19264T (=DSM 44701T), isolated from a smear-ripened cheese.</title>
        <authorList>
            <consortium name="US DOE Joint Genome Institute (JGI-PGF)"/>
            <person name="Walter F."/>
            <person name="Albersmeier A."/>
            <person name="Kalinowski J."/>
            <person name="Ruckert C."/>
        </authorList>
    </citation>
    <scope>NUCLEOTIDE SEQUENCE</scope>
    <source>
        <strain evidence="1">JCM 3172</strain>
    </source>
</reference>
<proteinExistence type="predicted"/>
<dbReference type="AlphaFoldDB" id="A0A918HIJ9"/>
<dbReference type="Proteomes" id="UP000619486">
    <property type="component" value="Unassembled WGS sequence"/>
</dbReference>
<protein>
    <submittedName>
        <fullName evidence="1">Uncharacterized protein</fullName>
    </submittedName>
</protein>
<evidence type="ECO:0000313" key="2">
    <source>
        <dbReference type="Proteomes" id="UP000619486"/>
    </source>
</evidence>
<dbReference type="Pfam" id="PF20199">
    <property type="entry name" value="RepSA"/>
    <property type="match status" value="1"/>
</dbReference>